<keyword evidence="3" id="KW-0677">Repeat</keyword>
<dbReference type="PROSITE" id="PS50157">
    <property type="entry name" value="ZINC_FINGER_C2H2_2"/>
    <property type="match status" value="2"/>
</dbReference>
<feature type="domain" description="C2H2-type" evidence="11">
    <location>
        <begin position="146"/>
        <end position="173"/>
    </location>
</feature>
<dbReference type="GO" id="GO:0005634">
    <property type="term" value="C:nucleus"/>
    <property type="evidence" value="ECO:0007669"/>
    <property type="project" value="UniProtKB-SubCell"/>
</dbReference>
<feature type="domain" description="C2H2-type" evidence="11">
    <location>
        <begin position="174"/>
        <end position="198"/>
    </location>
</feature>
<dbReference type="EMBL" id="GDHC01000124">
    <property type="protein sequence ID" value="JAQ18505.1"/>
    <property type="molecule type" value="Transcribed_RNA"/>
</dbReference>
<dbReference type="SUPFAM" id="SSF57667">
    <property type="entry name" value="beta-beta-alpha zinc fingers"/>
    <property type="match status" value="1"/>
</dbReference>
<evidence type="ECO:0000256" key="1">
    <source>
        <dbReference type="ARBA" id="ARBA00004123"/>
    </source>
</evidence>
<accession>A0A0A9XYT2</accession>
<dbReference type="PANTHER" id="PTHR23235:SF142">
    <property type="entry name" value="ZINC FINGER PROTEIN 384"/>
    <property type="match status" value="1"/>
</dbReference>
<proteinExistence type="predicted"/>
<evidence type="ECO:0000256" key="3">
    <source>
        <dbReference type="ARBA" id="ARBA00022737"/>
    </source>
</evidence>
<reference evidence="12" key="1">
    <citation type="journal article" date="2014" name="PLoS ONE">
        <title>Transcriptome-Based Identification of ABC Transporters in the Western Tarnished Plant Bug Lygus hesperus.</title>
        <authorList>
            <person name="Hull J.J."/>
            <person name="Chaney K."/>
            <person name="Geib S.M."/>
            <person name="Fabrick J.A."/>
            <person name="Brent C.S."/>
            <person name="Walsh D."/>
            <person name="Lavine L.C."/>
        </authorList>
    </citation>
    <scope>NUCLEOTIDE SEQUENCE</scope>
</reference>
<dbReference type="AlphaFoldDB" id="A0A0A9XYT2"/>
<dbReference type="Gene3D" id="3.30.160.60">
    <property type="entry name" value="Classic Zinc Finger"/>
    <property type="match status" value="2"/>
</dbReference>
<evidence type="ECO:0000256" key="4">
    <source>
        <dbReference type="ARBA" id="ARBA00022771"/>
    </source>
</evidence>
<dbReference type="InterPro" id="IPR036236">
    <property type="entry name" value="Znf_C2H2_sf"/>
</dbReference>
<dbReference type="GO" id="GO:0000978">
    <property type="term" value="F:RNA polymerase II cis-regulatory region sequence-specific DNA binding"/>
    <property type="evidence" value="ECO:0007669"/>
    <property type="project" value="TreeGrafter"/>
</dbReference>
<name>A0A0A9XYT2_LYGHE</name>
<keyword evidence="8" id="KW-0539">Nucleus</keyword>
<reference evidence="12" key="2">
    <citation type="submission" date="2014-07" db="EMBL/GenBank/DDBJ databases">
        <authorList>
            <person name="Hull J."/>
        </authorList>
    </citation>
    <scope>NUCLEOTIDE SEQUENCE</scope>
</reference>
<feature type="region of interest" description="Disordered" evidence="10">
    <location>
        <begin position="120"/>
        <end position="141"/>
    </location>
</feature>
<dbReference type="Pfam" id="PF00096">
    <property type="entry name" value="zf-C2H2"/>
    <property type="match status" value="1"/>
</dbReference>
<dbReference type="SMART" id="SM00355">
    <property type="entry name" value="ZnF_C2H2"/>
    <property type="match status" value="2"/>
</dbReference>
<feature type="non-terminal residue" evidence="12">
    <location>
        <position position="198"/>
    </location>
</feature>
<dbReference type="GO" id="GO:0000981">
    <property type="term" value="F:DNA-binding transcription factor activity, RNA polymerase II-specific"/>
    <property type="evidence" value="ECO:0007669"/>
    <property type="project" value="TreeGrafter"/>
</dbReference>
<evidence type="ECO:0000256" key="7">
    <source>
        <dbReference type="ARBA" id="ARBA00023163"/>
    </source>
</evidence>
<keyword evidence="6" id="KW-0805">Transcription regulation</keyword>
<organism evidence="12">
    <name type="scientific">Lygus hesperus</name>
    <name type="common">Western plant bug</name>
    <dbReference type="NCBI Taxonomy" id="30085"/>
    <lineage>
        <taxon>Eukaryota</taxon>
        <taxon>Metazoa</taxon>
        <taxon>Ecdysozoa</taxon>
        <taxon>Arthropoda</taxon>
        <taxon>Hexapoda</taxon>
        <taxon>Insecta</taxon>
        <taxon>Pterygota</taxon>
        <taxon>Neoptera</taxon>
        <taxon>Paraneoptera</taxon>
        <taxon>Hemiptera</taxon>
        <taxon>Heteroptera</taxon>
        <taxon>Panheteroptera</taxon>
        <taxon>Cimicomorpha</taxon>
        <taxon>Miridae</taxon>
        <taxon>Mirini</taxon>
        <taxon>Lygus</taxon>
    </lineage>
</organism>
<keyword evidence="5" id="KW-0862">Zinc</keyword>
<dbReference type="InterPro" id="IPR013087">
    <property type="entry name" value="Znf_C2H2_type"/>
</dbReference>
<dbReference type="FunFam" id="3.30.160.60:FF:002319">
    <property type="entry name" value="Uncharacterized protein"/>
    <property type="match status" value="1"/>
</dbReference>
<keyword evidence="4 9" id="KW-0863">Zinc-finger</keyword>
<evidence type="ECO:0000256" key="2">
    <source>
        <dbReference type="ARBA" id="ARBA00022723"/>
    </source>
</evidence>
<sequence>MSQGSSRCVVMSDECMRRSSEGGLNTTEKVMSEGEKIMIAECEAINENGMVIGAKKTIEEEMTNEEQMPNGEMMAGEDLITKEEIANNFGTEIPRCRNVLRKSSEVEILKCSIKEGGNVLPDNQRTGRDGHSGKLKSRKLGNDKPFACSSCDYRAGHRGHLNHHMKIHTGEKPYACNSCDYRSTQLGNLKVHMRTHTG</sequence>
<evidence type="ECO:0000313" key="13">
    <source>
        <dbReference type="EMBL" id="JAQ18505.1"/>
    </source>
</evidence>
<evidence type="ECO:0000256" key="10">
    <source>
        <dbReference type="SAM" id="MobiDB-lite"/>
    </source>
</evidence>
<reference evidence="13" key="3">
    <citation type="journal article" date="2016" name="Gigascience">
        <title>De novo construction of an expanded transcriptome assembly for the western tarnished plant bug, Lygus hesperus.</title>
        <authorList>
            <person name="Tassone E.E."/>
            <person name="Geib S.M."/>
            <person name="Hall B."/>
            <person name="Fabrick J.A."/>
            <person name="Brent C.S."/>
            <person name="Hull J.J."/>
        </authorList>
    </citation>
    <scope>NUCLEOTIDE SEQUENCE</scope>
</reference>
<dbReference type="PANTHER" id="PTHR23235">
    <property type="entry name" value="KRUEPPEL-LIKE TRANSCRIPTION FACTOR"/>
    <property type="match status" value="1"/>
</dbReference>
<dbReference type="GO" id="GO:0008270">
    <property type="term" value="F:zinc ion binding"/>
    <property type="evidence" value="ECO:0007669"/>
    <property type="project" value="UniProtKB-KW"/>
</dbReference>
<protein>
    <submittedName>
        <fullName evidence="13">Protein krueppel</fullName>
    </submittedName>
</protein>
<evidence type="ECO:0000256" key="6">
    <source>
        <dbReference type="ARBA" id="ARBA00023015"/>
    </source>
</evidence>
<dbReference type="EMBL" id="GBHO01019073">
    <property type="protein sequence ID" value="JAG24531.1"/>
    <property type="molecule type" value="Transcribed_RNA"/>
</dbReference>
<evidence type="ECO:0000256" key="9">
    <source>
        <dbReference type="PROSITE-ProRule" id="PRU00042"/>
    </source>
</evidence>
<evidence type="ECO:0000256" key="5">
    <source>
        <dbReference type="ARBA" id="ARBA00022833"/>
    </source>
</evidence>
<comment type="subcellular location">
    <subcellularLocation>
        <location evidence="1">Nucleus</location>
    </subcellularLocation>
</comment>
<evidence type="ECO:0000256" key="8">
    <source>
        <dbReference type="ARBA" id="ARBA00023242"/>
    </source>
</evidence>
<gene>
    <name evidence="13" type="primary">Kr_0</name>
    <name evidence="12" type="ORF">CM83_30912</name>
    <name evidence="13" type="ORF">g.9458</name>
</gene>
<keyword evidence="2" id="KW-0479">Metal-binding</keyword>
<keyword evidence="7" id="KW-0804">Transcription</keyword>
<evidence type="ECO:0000259" key="11">
    <source>
        <dbReference type="PROSITE" id="PS50157"/>
    </source>
</evidence>
<dbReference type="FunFam" id="3.30.160.60:FF:000130">
    <property type="entry name" value="Spalt-like transcription factor 4"/>
    <property type="match status" value="1"/>
</dbReference>
<evidence type="ECO:0000313" key="12">
    <source>
        <dbReference type="EMBL" id="JAG24531.1"/>
    </source>
</evidence>